<proteinExistence type="predicted"/>
<sequence>MAFSLERQLKIINILCQAYVFLFSFITFIILFNVTLPAISHGDHNTLYSLKIVTCFLFFNIWSNYVCVWYKSRLSVVKPGSFKSESAPSPLVLPQRIINPPQELAAASKLTTALPVDIYNNRYSYSARNSDYHLINKWTNNDLINEKDHASFNNYTDRVYYNQKWTVQKLNISNNNECKFDSYFTYSSNLDDELSQKSLCKDEGSKLAVSFDVIEEPPILAITGLFKCKDCNIAVPPR</sequence>
<dbReference type="AlphaFoldDB" id="A0A0B6Z7D5"/>
<keyword evidence="1" id="KW-1133">Transmembrane helix</keyword>
<dbReference type="EMBL" id="HACG01016986">
    <property type="protein sequence ID" value="CEK63851.1"/>
    <property type="molecule type" value="Transcribed_RNA"/>
</dbReference>
<keyword evidence="1" id="KW-0812">Transmembrane</keyword>
<name>A0A0B6Z7D5_9EUPU</name>
<accession>A0A0B6Z7D5</accession>
<protein>
    <submittedName>
        <fullName evidence="2">Uncharacterized protein</fullName>
    </submittedName>
</protein>
<feature type="transmembrane region" description="Helical" evidence="1">
    <location>
        <begin position="12"/>
        <end position="36"/>
    </location>
</feature>
<feature type="transmembrane region" description="Helical" evidence="1">
    <location>
        <begin position="48"/>
        <end position="70"/>
    </location>
</feature>
<feature type="non-terminal residue" evidence="2">
    <location>
        <position position="238"/>
    </location>
</feature>
<reference evidence="2" key="1">
    <citation type="submission" date="2014-12" db="EMBL/GenBank/DDBJ databases">
        <title>Insight into the proteome of Arion vulgaris.</title>
        <authorList>
            <person name="Aradska J."/>
            <person name="Bulat T."/>
            <person name="Smidak R."/>
            <person name="Sarate P."/>
            <person name="Gangsoo J."/>
            <person name="Sialana F."/>
            <person name="Bilban M."/>
            <person name="Lubec G."/>
        </authorList>
    </citation>
    <scope>NUCLEOTIDE SEQUENCE</scope>
    <source>
        <tissue evidence="2">Skin</tissue>
    </source>
</reference>
<evidence type="ECO:0000256" key="1">
    <source>
        <dbReference type="SAM" id="Phobius"/>
    </source>
</evidence>
<organism evidence="2">
    <name type="scientific">Arion vulgaris</name>
    <dbReference type="NCBI Taxonomy" id="1028688"/>
    <lineage>
        <taxon>Eukaryota</taxon>
        <taxon>Metazoa</taxon>
        <taxon>Spiralia</taxon>
        <taxon>Lophotrochozoa</taxon>
        <taxon>Mollusca</taxon>
        <taxon>Gastropoda</taxon>
        <taxon>Heterobranchia</taxon>
        <taxon>Euthyneura</taxon>
        <taxon>Panpulmonata</taxon>
        <taxon>Eupulmonata</taxon>
        <taxon>Stylommatophora</taxon>
        <taxon>Helicina</taxon>
        <taxon>Arionoidea</taxon>
        <taxon>Arionidae</taxon>
        <taxon>Arion</taxon>
    </lineage>
</organism>
<keyword evidence="1" id="KW-0472">Membrane</keyword>
<evidence type="ECO:0000313" key="2">
    <source>
        <dbReference type="EMBL" id="CEK63851.1"/>
    </source>
</evidence>
<gene>
    <name evidence="2" type="primary">ORF49726</name>
</gene>